<feature type="domain" description="NADH:ubiquinone oxidoreductase intermediate-associated protein 30" evidence="4">
    <location>
        <begin position="78"/>
        <end position="246"/>
    </location>
</feature>
<name>A0AB34JPF3_PRYPA</name>
<dbReference type="GO" id="GO:0051082">
    <property type="term" value="F:unfolded protein binding"/>
    <property type="evidence" value="ECO:0007669"/>
    <property type="project" value="TreeGrafter"/>
</dbReference>
<dbReference type="PANTHER" id="PTHR13194:SF19">
    <property type="entry name" value="NAD(P)-BINDING ROSSMANN-FOLD SUPERFAMILY PROTEIN"/>
    <property type="match status" value="1"/>
</dbReference>
<comment type="similarity">
    <text evidence="1">Belongs to the CIA30 family.</text>
</comment>
<dbReference type="Pfam" id="PF08547">
    <property type="entry name" value="CIA30"/>
    <property type="match status" value="1"/>
</dbReference>
<dbReference type="InterPro" id="IPR039131">
    <property type="entry name" value="NDUFAF1"/>
</dbReference>
<dbReference type="GO" id="GO:0010257">
    <property type="term" value="P:NADH dehydrogenase complex assembly"/>
    <property type="evidence" value="ECO:0007669"/>
    <property type="project" value="TreeGrafter"/>
</dbReference>
<dbReference type="InterPro" id="IPR013857">
    <property type="entry name" value="NADH-UbQ_OxRdtase-assoc_prot30"/>
</dbReference>
<dbReference type="AlphaFoldDB" id="A0AB34JPF3"/>
<reference evidence="5 6" key="1">
    <citation type="journal article" date="2024" name="Science">
        <title>Giant polyketide synthase enzymes in the biosynthesis of giant marine polyether toxins.</title>
        <authorList>
            <person name="Fallon T.R."/>
            <person name="Shende V.V."/>
            <person name="Wierzbicki I.H."/>
            <person name="Pendleton A.L."/>
            <person name="Watervoot N.F."/>
            <person name="Auber R.P."/>
            <person name="Gonzalez D.J."/>
            <person name="Wisecaver J.H."/>
            <person name="Moore B.S."/>
        </authorList>
    </citation>
    <scope>NUCLEOTIDE SEQUENCE [LARGE SCALE GENOMIC DNA]</scope>
    <source>
        <strain evidence="5 6">12B1</strain>
    </source>
</reference>
<evidence type="ECO:0000259" key="4">
    <source>
        <dbReference type="Pfam" id="PF08547"/>
    </source>
</evidence>
<dbReference type="SUPFAM" id="SSF49785">
    <property type="entry name" value="Galactose-binding domain-like"/>
    <property type="match status" value="1"/>
</dbReference>
<gene>
    <name evidence="5" type="ORF">AB1Y20_017533</name>
</gene>
<organism evidence="5 6">
    <name type="scientific">Prymnesium parvum</name>
    <name type="common">Toxic golden alga</name>
    <dbReference type="NCBI Taxonomy" id="97485"/>
    <lineage>
        <taxon>Eukaryota</taxon>
        <taxon>Haptista</taxon>
        <taxon>Haptophyta</taxon>
        <taxon>Prymnesiophyceae</taxon>
        <taxon>Prymnesiales</taxon>
        <taxon>Prymnesiaceae</taxon>
        <taxon>Prymnesium</taxon>
    </lineage>
</organism>
<feature type="signal peptide" evidence="3">
    <location>
        <begin position="1"/>
        <end position="37"/>
    </location>
</feature>
<dbReference type="PANTHER" id="PTHR13194">
    <property type="entry name" value="COMPLEX I INTERMEDIATE-ASSOCIATED PROTEIN 30"/>
    <property type="match status" value="1"/>
</dbReference>
<keyword evidence="2" id="KW-0472">Membrane</keyword>
<dbReference type="EMBL" id="JBGBPQ010000006">
    <property type="protein sequence ID" value="KAL1522548.1"/>
    <property type="molecule type" value="Genomic_DNA"/>
</dbReference>
<evidence type="ECO:0000256" key="2">
    <source>
        <dbReference type="SAM" id="Phobius"/>
    </source>
</evidence>
<dbReference type="Proteomes" id="UP001515480">
    <property type="component" value="Unassembled WGS sequence"/>
</dbReference>
<accession>A0AB34JPF3</accession>
<protein>
    <recommendedName>
        <fullName evidence="4">NADH:ubiquinone oxidoreductase intermediate-associated protein 30 domain-containing protein</fullName>
    </recommendedName>
</protein>
<evidence type="ECO:0000256" key="3">
    <source>
        <dbReference type="SAM" id="SignalP"/>
    </source>
</evidence>
<keyword evidence="2" id="KW-1133">Transmembrane helix</keyword>
<keyword evidence="6" id="KW-1185">Reference proteome</keyword>
<evidence type="ECO:0000313" key="6">
    <source>
        <dbReference type="Proteomes" id="UP001515480"/>
    </source>
</evidence>
<evidence type="ECO:0000313" key="5">
    <source>
        <dbReference type="EMBL" id="KAL1522548.1"/>
    </source>
</evidence>
<feature type="chain" id="PRO_5044336614" description="NADH:ubiquinone oxidoreductase intermediate-associated protein 30 domain-containing protein" evidence="3">
    <location>
        <begin position="38"/>
        <end position="387"/>
    </location>
</feature>
<evidence type="ECO:0000256" key="1">
    <source>
        <dbReference type="ARBA" id="ARBA00007884"/>
    </source>
</evidence>
<keyword evidence="3" id="KW-0732">Signal</keyword>
<comment type="caution">
    <text evidence="5">The sequence shown here is derived from an EMBL/GenBank/DDBJ whole genome shotgun (WGS) entry which is preliminary data.</text>
</comment>
<proteinExistence type="inferred from homology"/>
<feature type="transmembrane region" description="Helical" evidence="2">
    <location>
        <begin position="348"/>
        <end position="368"/>
    </location>
</feature>
<dbReference type="InterPro" id="IPR008979">
    <property type="entry name" value="Galactose-bd-like_sf"/>
</dbReference>
<keyword evidence="2" id="KW-0812">Transmembrane</keyword>
<sequence>MVQRNGSERSRSSSSIRASAMVHLQLLLLLAPHLGRAVALLPQLPLRATRLRTVSRMGVSAPASTLQPLFSFSGEGAEDAISKWERIDDVIMGGVSNSRLVAAPDGECAFFEGRLRELGGGFCGQRMRLLLDPLDLSTQDGVYLDCEADADAPRRAFKVALRTQQDRGEVVYQAQFTPPPLQRSTIFLPFNEFKLVRGPRLVPGVPPLSAAQTNATFQLSIIVTKFLISSDGAALPNFKEGRFRLKLFSVGTFTAVAAPGAQISVPSPMTAEEQSAARPLILKLLSPLLSLLFGEPRRRRRAANKLLEARGMGRLRRIRFAWSLRRSGGRTSVARAAVRTVAVTLQEAVAVAISAPAGALAFIIFRVIRLMRKLKGGKPKMPPLRSA</sequence>